<accession>A0A4Q7SA78</accession>
<dbReference type="InterPro" id="IPR000073">
    <property type="entry name" value="AB_hydrolase_1"/>
</dbReference>
<organism evidence="3 4">
    <name type="scientific">Cupriavidus agavae</name>
    <dbReference type="NCBI Taxonomy" id="1001822"/>
    <lineage>
        <taxon>Bacteria</taxon>
        <taxon>Pseudomonadati</taxon>
        <taxon>Pseudomonadota</taxon>
        <taxon>Betaproteobacteria</taxon>
        <taxon>Burkholderiales</taxon>
        <taxon>Burkholderiaceae</taxon>
        <taxon>Cupriavidus</taxon>
    </lineage>
</organism>
<comment type="caution">
    <text evidence="3">The sequence shown here is derived from an EMBL/GenBank/DDBJ whole genome shotgun (WGS) entry which is preliminary data.</text>
</comment>
<dbReference type="AlphaFoldDB" id="A0A4Q7SA78"/>
<reference evidence="3 4" key="1">
    <citation type="journal article" date="2015" name="Stand. Genomic Sci.">
        <title>Genomic Encyclopedia of Bacterial and Archaeal Type Strains, Phase III: the genomes of soil and plant-associated and newly described type strains.</title>
        <authorList>
            <person name="Whitman W.B."/>
            <person name="Woyke T."/>
            <person name="Klenk H.P."/>
            <person name="Zhou Y."/>
            <person name="Lilburn T.G."/>
            <person name="Beck B.J."/>
            <person name="De Vos P."/>
            <person name="Vandamme P."/>
            <person name="Eisen J.A."/>
            <person name="Garrity G."/>
            <person name="Hugenholtz P."/>
            <person name="Kyrpides N.C."/>
        </authorList>
    </citation>
    <scope>NUCLEOTIDE SEQUENCE [LARGE SCALE GENOMIC DNA]</scope>
    <source>
        <strain evidence="3 4">ASC-9842</strain>
    </source>
</reference>
<proteinExistence type="predicted"/>
<dbReference type="SUPFAM" id="SSF53474">
    <property type="entry name" value="alpha/beta-Hydrolases"/>
    <property type="match status" value="1"/>
</dbReference>
<dbReference type="RefSeq" id="WP_130390648.1">
    <property type="nucleotide sequence ID" value="NZ_SGXM01000001.1"/>
</dbReference>
<name>A0A4Q7SA78_9BURK</name>
<keyword evidence="4" id="KW-1185">Reference proteome</keyword>
<feature type="chain" id="PRO_5020841152" evidence="1">
    <location>
        <begin position="28"/>
        <end position="319"/>
    </location>
</feature>
<dbReference type="Pfam" id="PF00561">
    <property type="entry name" value="Abhydrolase_1"/>
    <property type="match status" value="1"/>
</dbReference>
<protein>
    <submittedName>
        <fullName evidence="3">Triacylglycerol lipase</fullName>
    </submittedName>
</protein>
<evidence type="ECO:0000313" key="3">
    <source>
        <dbReference type="EMBL" id="RZT42670.1"/>
    </source>
</evidence>
<dbReference type="InterPro" id="IPR029058">
    <property type="entry name" value="AB_hydrolase_fold"/>
</dbReference>
<sequence>MLRTTLTGLFSLGFAVSIFLAPLSASAQSTYARTQHPIILVHGGLGTSQYLGLVNYFYGIPEDLAQNGAEVYVVQVGSVNGEGPDRRGGQLVQWMQDFMVVNGPTQFNLIGHSMGGLSSRYAASVLPNNVVSVTTIGTPHKGMELFDLAGEQPPAVLALLTIVFNLIGYAIDLTSGQPLPPDALAAQQQLSTAGSAEYNTAYPSAGLPASCTGPTGEVDVRNGQRQLLYSWMGDAAGTNVLDPSDLVFIPVGALIESRNGGSHDGFVSVCSARFGKELGIYDWNHFDEVNQILGLRGLWSADPVAVIRQHANRLKLEGL</sequence>
<dbReference type="Proteomes" id="UP000291078">
    <property type="component" value="Unassembled WGS sequence"/>
</dbReference>
<feature type="signal peptide" evidence="1">
    <location>
        <begin position="1"/>
        <end position="27"/>
    </location>
</feature>
<dbReference type="OrthoDB" id="2004167at2"/>
<dbReference type="Gene3D" id="3.40.50.1820">
    <property type="entry name" value="alpha/beta hydrolase"/>
    <property type="match status" value="1"/>
</dbReference>
<keyword evidence="1" id="KW-0732">Signal</keyword>
<evidence type="ECO:0000313" key="4">
    <source>
        <dbReference type="Proteomes" id="UP000291078"/>
    </source>
</evidence>
<gene>
    <name evidence="3" type="ORF">EV147_1709</name>
</gene>
<evidence type="ECO:0000259" key="2">
    <source>
        <dbReference type="Pfam" id="PF00561"/>
    </source>
</evidence>
<feature type="domain" description="AB hydrolase-1" evidence="2">
    <location>
        <begin position="37"/>
        <end position="154"/>
    </location>
</feature>
<dbReference type="EMBL" id="SGXM01000001">
    <property type="protein sequence ID" value="RZT42670.1"/>
    <property type="molecule type" value="Genomic_DNA"/>
</dbReference>
<evidence type="ECO:0000256" key="1">
    <source>
        <dbReference type="SAM" id="SignalP"/>
    </source>
</evidence>